<keyword evidence="9 15" id="KW-0460">Magnesium</keyword>
<dbReference type="InterPro" id="IPR014016">
    <property type="entry name" value="UvrD-like_ATP-bd"/>
</dbReference>
<feature type="binding site" evidence="16">
    <location>
        <begin position="22"/>
        <end position="29"/>
    </location>
    <ligand>
        <name>ATP</name>
        <dbReference type="ChEBI" id="CHEBI:30616"/>
    </ligand>
</feature>
<dbReference type="AlphaFoldDB" id="A0A516SER6"/>
<evidence type="ECO:0000256" key="12">
    <source>
        <dbReference type="ARBA" id="ARBA00023235"/>
    </source>
</evidence>
<gene>
    <name evidence="15 19" type="primary">recB</name>
    <name evidence="19" type="ORF">FNU76_09800</name>
</gene>
<keyword evidence="11 15" id="KW-0234">DNA repair</keyword>
<dbReference type="InterPro" id="IPR027417">
    <property type="entry name" value="P-loop_NTPase"/>
</dbReference>
<keyword evidence="12 15" id="KW-0413">Isomerase</keyword>
<dbReference type="RefSeq" id="WP_144278027.1">
    <property type="nucleotide sequence ID" value="NZ_CP041730.1"/>
</dbReference>
<feature type="region of interest" description="Nuclease activity, interacts with RecD and RecA" evidence="15">
    <location>
        <begin position="909"/>
        <end position="1180"/>
    </location>
</feature>
<dbReference type="GO" id="GO:0005524">
    <property type="term" value="F:ATP binding"/>
    <property type="evidence" value="ECO:0007669"/>
    <property type="project" value="UniProtKB-UniRule"/>
</dbReference>
<dbReference type="InterPro" id="IPR000212">
    <property type="entry name" value="DNA_helicase_UvrD/REP"/>
</dbReference>
<dbReference type="Proteomes" id="UP000317550">
    <property type="component" value="Chromosome"/>
</dbReference>
<keyword evidence="5 15" id="KW-0378">Hydrolase</keyword>
<dbReference type="EMBL" id="CP041730">
    <property type="protein sequence ID" value="QDQ26633.1"/>
    <property type="molecule type" value="Genomic_DNA"/>
</dbReference>
<dbReference type="KEGG" id="cari:FNU76_09800"/>
<evidence type="ECO:0000256" key="9">
    <source>
        <dbReference type="ARBA" id="ARBA00022842"/>
    </source>
</evidence>
<evidence type="ECO:0000256" key="10">
    <source>
        <dbReference type="ARBA" id="ARBA00023125"/>
    </source>
</evidence>
<dbReference type="InterPro" id="IPR014017">
    <property type="entry name" value="DNA_helicase_UvrD-like_C"/>
</dbReference>
<evidence type="ECO:0000256" key="7">
    <source>
        <dbReference type="ARBA" id="ARBA00022839"/>
    </source>
</evidence>
<dbReference type="EC" id="5.6.2.4" evidence="15"/>
<comment type="domain">
    <text evidence="15">The C-terminal domain has nuclease activity and interacts with RecD. It interacts with RecA, facilitating its loading onto ssDNA.</text>
</comment>
<keyword evidence="20" id="KW-1185">Reference proteome</keyword>
<comment type="catalytic activity">
    <reaction evidence="14 15">
        <text>ATP + H2O = ADP + phosphate + H(+)</text>
        <dbReference type="Rhea" id="RHEA:13065"/>
        <dbReference type="ChEBI" id="CHEBI:15377"/>
        <dbReference type="ChEBI" id="CHEBI:15378"/>
        <dbReference type="ChEBI" id="CHEBI:30616"/>
        <dbReference type="ChEBI" id="CHEBI:43474"/>
        <dbReference type="ChEBI" id="CHEBI:456216"/>
        <dbReference type="EC" id="5.6.2.4"/>
    </reaction>
</comment>
<dbReference type="CDD" id="cd22352">
    <property type="entry name" value="RecB_C-like"/>
    <property type="match status" value="1"/>
</dbReference>
<dbReference type="InterPro" id="IPR038726">
    <property type="entry name" value="PDDEXK_AddAB-type"/>
</dbReference>
<dbReference type="InterPro" id="IPR011604">
    <property type="entry name" value="PDDEXK-like_dom_sf"/>
</dbReference>
<feature type="active site" description="For nuclease activity" evidence="15">
    <location>
        <position position="1091"/>
    </location>
</feature>
<comment type="function">
    <text evidence="15">A helicase/nuclease that prepares dsDNA breaks (DSB) for recombinational DNA repair. Binds to DSBs and unwinds DNA via a highly rapid and processive ATP-dependent bidirectional helicase activity. Unwinds dsDNA until it encounters a Chi (crossover hotspot instigator) sequence from the 3' direction. Cuts ssDNA a few nucleotides 3' to the Chi site. The properties and activities of the enzyme are changed at Chi. The Chi-altered holoenzyme produces a long 3'-ssDNA overhang and facilitates RecA-binding to the ssDNA for homologous DNA recombination and repair. Holoenzyme degrades any linearized DNA that is unable to undergo homologous recombination. In the holoenzyme this subunit contributes ATPase, 3'-5' helicase, exonuclease activity and loads RecA onto ssDNA.</text>
</comment>
<evidence type="ECO:0000256" key="5">
    <source>
        <dbReference type="ARBA" id="ARBA00022801"/>
    </source>
</evidence>
<evidence type="ECO:0000313" key="20">
    <source>
        <dbReference type="Proteomes" id="UP000317550"/>
    </source>
</evidence>
<evidence type="ECO:0000256" key="13">
    <source>
        <dbReference type="ARBA" id="ARBA00034617"/>
    </source>
</evidence>
<keyword evidence="7 15" id="KW-0269">Exonuclease</keyword>
<comment type="catalytic activity">
    <reaction evidence="15">
        <text>Exonucleolytic cleavage (in the presence of ATP) in either 5'- to 3'- or 3'- to 5'-direction to yield 5'-phosphooligonucleotides.</text>
        <dbReference type="EC" id="3.1.11.5"/>
    </reaction>
</comment>
<dbReference type="GO" id="GO:0005829">
    <property type="term" value="C:cytosol"/>
    <property type="evidence" value="ECO:0007669"/>
    <property type="project" value="TreeGrafter"/>
</dbReference>
<keyword evidence="1 15" id="KW-0540">Nuclease</keyword>
<evidence type="ECO:0000256" key="14">
    <source>
        <dbReference type="ARBA" id="ARBA00048988"/>
    </source>
</evidence>
<dbReference type="GO" id="GO:0000724">
    <property type="term" value="P:double-strand break repair via homologous recombination"/>
    <property type="evidence" value="ECO:0007669"/>
    <property type="project" value="UniProtKB-UniRule"/>
</dbReference>
<evidence type="ECO:0000256" key="2">
    <source>
        <dbReference type="ARBA" id="ARBA00022723"/>
    </source>
</evidence>
<sequence length="1180" mass="129292">MSAAHPFEALSAPLDGLNLIEASAGTGKTWTIAALYARLVLERELRPEQILVVTYTKAATAELRGRIRARLAELADALEGADEPAALAHVQERDPHFLYPLLLSRPDPAADARRLRAAVSGFDAAAVFTIHGFCRRALGEHALAAGLELGREFLADEAEVLQAVADQAWKAETATATPSWLNWLIEQRQSPDSWALTLRGYLNQPGLQLALPEIGALDEREARFENAFAAASQAWASQGEAALAWLWARTEAGEFKGSHRKDWLHGSVAAWQQWLGGLPLPKVKEDDKAAGQAEAKLRRLYGRELAAALKTPAEVPAVFQLLEPLAEAALALQQSYTAQLACLHARLIGELGERLVERKAQLGVMSFHDLLIELDAALAGEGGPQLCQALQNRYHAALIDEFQDTDPLQFRIFDRLFGAGSDGTTAFLVGDPKQAIYAFRGAELHAYLAARDGVPHDRRYSLDTNRRSTPALVQAIEQLFNCAPQPFLLDELDYPSVQALPDKPLLYIDGQPQAALNWLWLGDAALGKGEAGERAAEQSARQIAGLLSLGRDGRARLGEQPLAGGDIAVLASSHAELQAMQAALTRHGVASVRISRQSVFDTEEARDLLQILNALAEPGERSVRTALATPLAGLSGDELYRLLLDEPAWEAMLAEFRRWHALLLGRGAMAALSAWLHDSGTALRLAGWQDGERRLTNLLHLFELLELARQDHPGLGPLLGWYRQELANAAQGEDDSRLMRLESDAARVKLVTIHAAKGLEYPLVFCPFLWNGQLFKKSETLPLCHEQGVTVLDFGSPRQAIRWELAGQERLAEKLRLLYVALTRPRTACFIAWGEVNEMAQSALGWLLAGGVQRQRSAAELQAELTTLIDAGETAMGWAAPLPERAARERAQEPVTVELAHLGRRLHWQWRMSSFSALTAGVHAEAPDYDALTAPAATDMPPAGRFDSFPAGPRAGVLLHSLFEEWDFNRRDRAALEALAGRLLAAHGFETHWAPMAADMVEAALYTPLTDGGARLADVPTGQRLIELEFTFALLPFSWPALAALLAQPAYGLPAVFAEAAASLHADVAKGYLKGFIDLSCQLDGRHYILDWKSNRLTDYGEAGLLAAMADEHYYLQALIYCVALHRYLKWRKPDYQYAQHFGGALYLFLRGLPEAGLWRYQPPLALLEALEVLLCGSVS</sequence>
<keyword evidence="10 15" id="KW-0238">DNA-binding</keyword>
<protein>
    <recommendedName>
        <fullName evidence="15">RecBCD enzyme subunit RecB</fullName>
        <ecNumber evidence="15">3.1.11.5</ecNumber>
        <ecNumber evidence="15">5.6.2.4</ecNumber>
    </recommendedName>
    <alternativeName>
        <fullName evidence="15">DNA 3'-5' helicase subunit RecB</fullName>
    </alternativeName>
    <alternativeName>
        <fullName evidence="15">Exonuclease V subunit RecB</fullName>
        <shortName evidence="15">ExoV subunit RecB</shortName>
    </alternativeName>
    <alternativeName>
        <fullName evidence="15">Helicase/nuclease RecBCD subunit RecB</fullName>
    </alternativeName>
</protein>
<dbReference type="HAMAP" id="MF_01485">
    <property type="entry name" value="RecB"/>
    <property type="match status" value="1"/>
</dbReference>
<dbReference type="PROSITE" id="PS51217">
    <property type="entry name" value="UVRD_HELICASE_CTER"/>
    <property type="match status" value="1"/>
</dbReference>
<evidence type="ECO:0000256" key="4">
    <source>
        <dbReference type="ARBA" id="ARBA00022763"/>
    </source>
</evidence>
<accession>A0A516SER6</accession>
<dbReference type="GO" id="GO:0009338">
    <property type="term" value="C:exodeoxyribonuclease V complex"/>
    <property type="evidence" value="ECO:0007669"/>
    <property type="project" value="TreeGrafter"/>
</dbReference>
<dbReference type="NCBIfam" id="TIGR00609">
    <property type="entry name" value="recB"/>
    <property type="match status" value="1"/>
</dbReference>
<dbReference type="InterPro" id="IPR011335">
    <property type="entry name" value="Restrct_endonuc-II-like"/>
</dbReference>
<name>A0A516SER6_9NEIS</name>
<dbReference type="Pfam" id="PF12705">
    <property type="entry name" value="PDDEXK_1"/>
    <property type="match status" value="1"/>
</dbReference>
<keyword evidence="4 15" id="KW-0227">DNA damage</keyword>
<comment type="similarity">
    <text evidence="15">Belongs to the helicase family. UvrD subfamily.</text>
</comment>
<dbReference type="SUPFAM" id="SSF52980">
    <property type="entry name" value="Restriction endonuclease-like"/>
    <property type="match status" value="1"/>
</dbReference>
<evidence type="ECO:0000313" key="19">
    <source>
        <dbReference type="EMBL" id="QDQ26633.1"/>
    </source>
</evidence>
<comment type="domain">
    <text evidence="15">The N-terminal DNA-binding domain is a ssDNA-dependent ATPase and has ATP-dependent 3'-5' helicase function. This domain interacts with RecC.</text>
</comment>
<dbReference type="PANTHER" id="PTHR11070:SF23">
    <property type="entry name" value="RECBCD ENZYME SUBUNIT RECB"/>
    <property type="match status" value="1"/>
</dbReference>
<organism evidence="19 20">
    <name type="scientific">Chitinimonas arctica</name>
    <dbReference type="NCBI Taxonomy" id="2594795"/>
    <lineage>
        <taxon>Bacteria</taxon>
        <taxon>Pseudomonadati</taxon>
        <taxon>Pseudomonadota</taxon>
        <taxon>Betaproteobacteria</taxon>
        <taxon>Neisseriales</taxon>
        <taxon>Chitinibacteraceae</taxon>
        <taxon>Chitinimonas</taxon>
    </lineage>
</organism>
<dbReference type="PANTHER" id="PTHR11070">
    <property type="entry name" value="UVRD / RECB / PCRA DNA HELICASE FAMILY MEMBER"/>
    <property type="match status" value="1"/>
</dbReference>
<evidence type="ECO:0000256" key="3">
    <source>
        <dbReference type="ARBA" id="ARBA00022741"/>
    </source>
</evidence>
<feature type="binding site" evidence="15">
    <location>
        <position position="1078"/>
    </location>
    <ligand>
        <name>Mg(2+)</name>
        <dbReference type="ChEBI" id="CHEBI:18420"/>
    </ligand>
</feature>
<keyword evidence="3 15" id="KW-0547">Nucleotide-binding</keyword>
<comment type="subunit">
    <text evidence="15">Heterotrimer of RecB, RecC and RecD. All subunits contribute to DNA-binding. Interacts with RecA.</text>
</comment>
<feature type="region of interest" description="DNA-binding and helicase activity, interacts with RecC" evidence="15">
    <location>
        <begin position="1"/>
        <end position="862"/>
    </location>
</feature>
<dbReference type="Gene3D" id="1.10.3170.10">
    <property type="entry name" value="Recbcd, chain B, domain 2"/>
    <property type="match status" value="1"/>
</dbReference>
<proteinExistence type="inferred from homology"/>
<dbReference type="Gene3D" id="1.10.486.10">
    <property type="entry name" value="PCRA, domain 4"/>
    <property type="match status" value="1"/>
</dbReference>
<comment type="miscellaneous">
    <text evidence="15">In the RecBCD complex, RecB has a slow 3'-5' helicase, an exonuclease activity and loads RecA onto ssDNA, RecD has a fast 5'-3' helicase activity, while RecC stimulates the ATPase and processivity of the RecB helicase and contributes to recognition of the Chi site.</text>
</comment>
<dbReference type="GO" id="GO:0003677">
    <property type="term" value="F:DNA binding"/>
    <property type="evidence" value="ECO:0007669"/>
    <property type="project" value="UniProtKB-UniRule"/>
</dbReference>
<dbReference type="Gene3D" id="3.90.320.10">
    <property type="match status" value="1"/>
</dbReference>
<feature type="binding site" evidence="15">
    <location>
        <position position="960"/>
    </location>
    <ligand>
        <name>Mg(2+)</name>
        <dbReference type="ChEBI" id="CHEBI:18420"/>
    </ligand>
</feature>
<dbReference type="InterPro" id="IPR004586">
    <property type="entry name" value="RecB"/>
</dbReference>
<comment type="catalytic activity">
    <reaction evidence="13 15">
        <text>Couples ATP hydrolysis with the unwinding of duplex DNA by translocating in the 3'-5' direction.</text>
        <dbReference type="EC" id="5.6.2.4"/>
    </reaction>
</comment>
<feature type="binding site" evidence="15">
    <location>
        <position position="1091"/>
    </location>
    <ligand>
        <name>Mg(2+)</name>
        <dbReference type="ChEBI" id="CHEBI:18420"/>
    </ligand>
</feature>
<dbReference type="PROSITE" id="PS51198">
    <property type="entry name" value="UVRD_HELICASE_ATP_BIND"/>
    <property type="match status" value="1"/>
</dbReference>
<dbReference type="Pfam" id="PF13361">
    <property type="entry name" value="UvrD_C"/>
    <property type="match status" value="1"/>
</dbReference>
<evidence type="ECO:0000256" key="11">
    <source>
        <dbReference type="ARBA" id="ARBA00023204"/>
    </source>
</evidence>
<evidence type="ECO:0000256" key="8">
    <source>
        <dbReference type="ARBA" id="ARBA00022840"/>
    </source>
</evidence>
<dbReference type="Pfam" id="PF00580">
    <property type="entry name" value="UvrD-helicase"/>
    <property type="match status" value="1"/>
</dbReference>
<evidence type="ECO:0000256" key="15">
    <source>
        <dbReference type="HAMAP-Rule" id="MF_01485"/>
    </source>
</evidence>
<evidence type="ECO:0000256" key="6">
    <source>
        <dbReference type="ARBA" id="ARBA00022806"/>
    </source>
</evidence>
<dbReference type="GO" id="GO:0000287">
    <property type="term" value="F:magnesium ion binding"/>
    <property type="evidence" value="ECO:0007669"/>
    <property type="project" value="UniProtKB-UniRule"/>
</dbReference>
<dbReference type="GO" id="GO:0016887">
    <property type="term" value="F:ATP hydrolysis activity"/>
    <property type="evidence" value="ECO:0007669"/>
    <property type="project" value="RHEA"/>
</dbReference>
<keyword evidence="6 15" id="KW-0347">Helicase</keyword>
<evidence type="ECO:0000259" key="17">
    <source>
        <dbReference type="PROSITE" id="PS51198"/>
    </source>
</evidence>
<dbReference type="GO" id="GO:0043138">
    <property type="term" value="F:3'-5' DNA helicase activity"/>
    <property type="evidence" value="ECO:0007669"/>
    <property type="project" value="UniProtKB-UniRule"/>
</dbReference>
<keyword evidence="8 15" id="KW-0067">ATP-binding</keyword>
<evidence type="ECO:0000256" key="1">
    <source>
        <dbReference type="ARBA" id="ARBA00022722"/>
    </source>
</evidence>
<dbReference type="EC" id="3.1.11.5" evidence="15"/>
<dbReference type="Gene3D" id="3.40.50.300">
    <property type="entry name" value="P-loop containing nucleotide triphosphate hydrolases"/>
    <property type="match status" value="2"/>
</dbReference>
<evidence type="ECO:0000256" key="16">
    <source>
        <dbReference type="PROSITE-ProRule" id="PRU00560"/>
    </source>
</evidence>
<feature type="domain" description="UvrD-like helicase ATP-binding" evidence="17">
    <location>
        <begin position="1"/>
        <end position="469"/>
    </location>
</feature>
<dbReference type="OrthoDB" id="9806690at2"/>
<dbReference type="GO" id="GO:0008854">
    <property type="term" value="F:exodeoxyribonuclease V activity"/>
    <property type="evidence" value="ECO:0007669"/>
    <property type="project" value="UniProtKB-EC"/>
</dbReference>
<comment type="cofactor">
    <cofactor evidence="15">
        <name>Mg(2+)</name>
        <dbReference type="ChEBI" id="CHEBI:18420"/>
    </cofactor>
    <text evidence="15">Binds 1 Mg(2+) ion per subunit.</text>
</comment>
<keyword evidence="2 15" id="KW-0479">Metal-binding</keyword>
<evidence type="ECO:0000259" key="18">
    <source>
        <dbReference type="PROSITE" id="PS51217"/>
    </source>
</evidence>
<feature type="domain" description="UvrD-like helicase C-terminal" evidence="18">
    <location>
        <begin position="477"/>
        <end position="758"/>
    </location>
</feature>
<dbReference type="SUPFAM" id="SSF52540">
    <property type="entry name" value="P-loop containing nucleoside triphosphate hydrolases"/>
    <property type="match status" value="1"/>
</dbReference>
<reference evidence="20" key="1">
    <citation type="submission" date="2019-07" db="EMBL/GenBank/DDBJ databases">
        <title>Chitinimonas sp. nov., isolated from Ny-Alesund, arctica soil.</title>
        <authorList>
            <person name="Xu Q."/>
            <person name="Peng F."/>
        </authorList>
    </citation>
    <scope>NUCLEOTIDE SEQUENCE [LARGE SCALE GENOMIC DNA]</scope>
    <source>
        <strain evidence="20">R3-44</strain>
    </source>
</reference>